<dbReference type="AlphaFoldDB" id="E1F0B2"/>
<accession>E1F0B2</accession>
<dbReference type="InterPro" id="IPR002740">
    <property type="entry name" value="EVE_domain"/>
</dbReference>
<dbReference type="EMBL" id="ACVC01000105">
    <property type="protein sequence ID" value="EFO64055.1"/>
    <property type="molecule type" value="Genomic_DNA"/>
</dbReference>
<evidence type="ECO:0000259" key="2">
    <source>
        <dbReference type="Pfam" id="PF01878"/>
    </source>
</evidence>
<reference evidence="3 4" key="1">
    <citation type="journal article" date="2010" name="BMC Genomics">
        <title>Genome analysis and comparative genomics of a Giardia intestinalis assemblage E isolate.</title>
        <authorList>
            <person name="Jerlstrom-Hultqvist J."/>
            <person name="Franzen O."/>
            <person name="Ankarklev J."/>
            <person name="Xu F."/>
            <person name="Nohynkova E."/>
            <person name="Andersson J.O."/>
            <person name="Svard S.G."/>
            <person name="Andersson B."/>
        </authorList>
    </citation>
    <scope>NUCLEOTIDE SEQUENCE [LARGE SCALE GENOMIC DNA]</scope>
    <source>
        <strain evidence="3 4">P15</strain>
    </source>
</reference>
<evidence type="ECO:0000313" key="3">
    <source>
        <dbReference type="EMBL" id="EFO64055.1"/>
    </source>
</evidence>
<comment type="caution">
    <text evidence="3">The sequence shown here is derived from an EMBL/GenBank/DDBJ whole genome shotgun (WGS) entry which is preliminary data.</text>
</comment>
<dbReference type="Pfam" id="PF01878">
    <property type="entry name" value="EVE"/>
    <property type="match status" value="1"/>
</dbReference>
<evidence type="ECO:0000313" key="4">
    <source>
        <dbReference type="Proteomes" id="UP000008974"/>
    </source>
</evidence>
<dbReference type="OrthoDB" id="10251237at2759"/>
<organism evidence="3 4">
    <name type="scientific">Giardia intestinalis (strain P15)</name>
    <name type="common">Giardia lamblia</name>
    <dbReference type="NCBI Taxonomy" id="658858"/>
    <lineage>
        <taxon>Eukaryota</taxon>
        <taxon>Metamonada</taxon>
        <taxon>Diplomonadida</taxon>
        <taxon>Hexamitidae</taxon>
        <taxon>Giardiinae</taxon>
        <taxon>Giardia</taxon>
    </lineage>
</organism>
<feature type="compositionally biased region" description="Polar residues" evidence="1">
    <location>
        <begin position="183"/>
        <end position="194"/>
    </location>
</feature>
<dbReference type="SUPFAM" id="SSF88697">
    <property type="entry name" value="PUA domain-like"/>
    <property type="match status" value="1"/>
</dbReference>
<feature type="region of interest" description="Disordered" evidence="1">
    <location>
        <begin position="173"/>
        <end position="194"/>
    </location>
</feature>
<protein>
    <recommendedName>
        <fullName evidence="2">EVE domain-containing protein</fullName>
    </recommendedName>
</protein>
<evidence type="ECO:0000256" key="1">
    <source>
        <dbReference type="SAM" id="MobiDB-lite"/>
    </source>
</evidence>
<proteinExistence type="predicted"/>
<dbReference type="Proteomes" id="UP000008974">
    <property type="component" value="Unassembled WGS sequence"/>
</dbReference>
<feature type="domain" description="EVE" evidence="2">
    <location>
        <begin position="33"/>
        <end position="168"/>
    </location>
</feature>
<name>E1F0B2_GIAIA</name>
<sequence>MFSTSDALDMGADTQLSGIRTDLINAMNAKPRYILKTNANMVSFKDILKASEQDGSYMYAGITKPADRVLVSRLQLHDQALLIHSAPARMAGAHAIVEVAGRPQAYFDLSLRRQAHRVPLRYIRTLQRVIPLKLLVQVGRELEIELFSEKRRLTIDQITEAQFMALLKLEESREEVDDEATKPSDSSSHSDINY</sequence>
<dbReference type="OMA" id="KTNANMV"/>
<dbReference type="VEuPathDB" id="GiardiaDB:GLP15_3438"/>
<dbReference type="InterPro" id="IPR015947">
    <property type="entry name" value="PUA-like_sf"/>
</dbReference>
<gene>
    <name evidence="3" type="ORF">GLP15_3438</name>
</gene>
<dbReference type="Gene3D" id="3.10.590.10">
    <property type="entry name" value="ph1033 like domains"/>
    <property type="match status" value="1"/>
</dbReference>